<dbReference type="Proteomes" id="UP000001646">
    <property type="component" value="Unplaced"/>
</dbReference>
<reference evidence="3" key="3">
    <citation type="submission" date="2025-09" db="UniProtKB">
        <authorList>
            <consortium name="Ensembl"/>
        </authorList>
    </citation>
    <scope>IDENTIFICATION</scope>
</reference>
<dbReference type="GeneTree" id="ENSGT00390000002879"/>
<keyword evidence="2" id="KW-1133">Transmembrane helix</keyword>
<dbReference type="Pfam" id="PF15444">
    <property type="entry name" value="TMEM247"/>
    <property type="match status" value="1"/>
</dbReference>
<name>A0A803SQE3_ANOCA</name>
<dbReference type="AlphaFoldDB" id="A0A803SQE3"/>
<evidence type="ECO:0000313" key="3">
    <source>
        <dbReference type="Ensembl" id="ENSACAP00000025183.1"/>
    </source>
</evidence>
<feature type="region of interest" description="Disordered" evidence="1">
    <location>
        <begin position="1"/>
        <end position="28"/>
    </location>
</feature>
<sequence length="225" mass="26217">MRRMTNSGNMRKGWSTSTSSCYPGPELEGKRRHMVPGWTLSPKLSWKKCTWSLSCLQESPKPEEQVESKPEAGKAQAPPEQQNNGMTEHLGLYVPHTVVNGAESKWSSSRLDLAIETELEKRRMEFELTRLKYEHEENERQRQHEEKMEQLRQQGVLPRKVRSGKLGDHLLMLQDHLTLFLYCFIFIHIIYIVKALVFFFIKKHVVTLRLLSTLFSSILFLPSSF</sequence>
<dbReference type="GO" id="GO:0005783">
    <property type="term" value="C:endoplasmic reticulum"/>
    <property type="evidence" value="ECO:0000318"/>
    <property type="project" value="GO_Central"/>
</dbReference>
<evidence type="ECO:0000256" key="2">
    <source>
        <dbReference type="SAM" id="Phobius"/>
    </source>
</evidence>
<evidence type="ECO:0000256" key="1">
    <source>
        <dbReference type="SAM" id="MobiDB-lite"/>
    </source>
</evidence>
<dbReference type="PANTHER" id="PTHR36691:SF1">
    <property type="entry name" value="TRANSMEMBRANE PROTEIN 247"/>
    <property type="match status" value="1"/>
</dbReference>
<keyword evidence="2" id="KW-0472">Membrane</keyword>
<feature type="region of interest" description="Disordered" evidence="1">
    <location>
        <begin position="58"/>
        <end position="85"/>
    </location>
</feature>
<dbReference type="InterPro" id="IPR029200">
    <property type="entry name" value="TMEM247"/>
</dbReference>
<keyword evidence="2" id="KW-0812">Transmembrane</keyword>
<accession>A0A803SQE3</accession>
<dbReference type="InParanoid" id="A0A803SQE3"/>
<dbReference type="Ensembl" id="ENSACAT00000043065.1">
    <property type="protein sequence ID" value="ENSACAP00000025183.1"/>
    <property type="gene ID" value="ENSACAG00000042638.1"/>
</dbReference>
<feature type="compositionally biased region" description="Polar residues" evidence="1">
    <location>
        <begin position="1"/>
        <end position="21"/>
    </location>
</feature>
<dbReference type="PANTHER" id="PTHR36691">
    <property type="entry name" value="TRANSMEMBRANE PROTEIN 247"/>
    <property type="match status" value="1"/>
</dbReference>
<keyword evidence="4" id="KW-1185">Reference proteome</keyword>
<reference evidence="3" key="2">
    <citation type="submission" date="2025-08" db="UniProtKB">
        <authorList>
            <consortium name="Ensembl"/>
        </authorList>
    </citation>
    <scope>IDENTIFICATION</scope>
</reference>
<feature type="compositionally biased region" description="Basic and acidic residues" evidence="1">
    <location>
        <begin position="60"/>
        <end position="72"/>
    </location>
</feature>
<proteinExistence type="predicted"/>
<organism evidence="3 4">
    <name type="scientific">Anolis carolinensis</name>
    <name type="common">Green anole</name>
    <name type="synonym">American chameleon</name>
    <dbReference type="NCBI Taxonomy" id="28377"/>
    <lineage>
        <taxon>Eukaryota</taxon>
        <taxon>Metazoa</taxon>
        <taxon>Chordata</taxon>
        <taxon>Craniata</taxon>
        <taxon>Vertebrata</taxon>
        <taxon>Euteleostomi</taxon>
        <taxon>Lepidosauria</taxon>
        <taxon>Squamata</taxon>
        <taxon>Bifurcata</taxon>
        <taxon>Unidentata</taxon>
        <taxon>Episquamata</taxon>
        <taxon>Toxicofera</taxon>
        <taxon>Iguania</taxon>
        <taxon>Dactyloidae</taxon>
        <taxon>Anolis</taxon>
    </lineage>
</organism>
<protein>
    <submittedName>
        <fullName evidence="3">Uncharacterized protein</fullName>
    </submittedName>
</protein>
<reference evidence="3" key="1">
    <citation type="submission" date="2009-12" db="EMBL/GenBank/DDBJ databases">
        <title>The Genome Sequence of Anolis carolinensis (Green Anole Lizard).</title>
        <authorList>
            <consortium name="The Genome Sequencing Platform"/>
            <person name="Di Palma F."/>
            <person name="Alfoldi J."/>
            <person name="Heiman D."/>
            <person name="Young S."/>
            <person name="Grabherr M."/>
            <person name="Johnson J."/>
            <person name="Lander E.S."/>
            <person name="Lindblad-Toh K."/>
        </authorList>
    </citation>
    <scope>NUCLEOTIDE SEQUENCE [LARGE SCALE GENOMIC DNA]</scope>
    <source>
        <strain evidence="3">JBL SC #1</strain>
    </source>
</reference>
<feature type="transmembrane region" description="Helical" evidence="2">
    <location>
        <begin position="179"/>
        <end position="200"/>
    </location>
</feature>
<evidence type="ECO:0000313" key="4">
    <source>
        <dbReference type="Proteomes" id="UP000001646"/>
    </source>
</evidence>